<dbReference type="InterPro" id="IPR013022">
    <property type="entry name" value="Xyl_isomerase-like_TIM-brl"/>
</dbReference>
<dbReference type="SUPFAM" id="SSF51658">
    <property type="entry name" value="Xylose isomerase-like"/>
    <property type="match status" value="1"/>
</dbReference>
<dbReference type="InterPro" id="IPR050312">
    <property type="entry name" value="IolE/XylAMocC-like"/>
</dbReference>
<protein>
    <submittedName>
        <fullName evidence="3">D-psicose 3-epimerase</fullName>
        <ecNumber evidence="3">5.1.3.30</ecNumber>
    </submittedName>
</protein>
<sequence length="290" mass="32413">MGAAITRREVLKSSAGILGLGMLGAYEAFAMDKRSRFKIGACDWSIQKMSEVQAMEVGKKIGLDGVQISLGSLANNMHLRQANVQQQYKDACSEYGISIGGIAIGEMNNIPYKSDPRAELWVSDSIDVAKKMNVKVVLLAFFHNGDLKNDLKGTQETIRRLKKVSRKAEDNGIILGIESWLSAEEHMEIISAVGSPNVKVYYDVANSHKMGYNIYEEIRWLGKKHICEFHAKENGFLLGQGRIDFAEVKKAIDEIKYEGWVQIEGAVPKNADMFDSYVLNNKYLRSVLKI</sequence>
<accession>A0A221URK0</accession>
<dbReference type="PROSITE" id="PS51318">
    <property type="entry name" value="TAT"/>
    <property type="match status" value="1"/>
</dbReference>
<gene>
    <name evidence="3" type="ORF">AREALGSMS7_00440</name>
</gene>
<dbReference type="Gene3D" id="3.20.20.150">
    <property type="entry name" value="Divalent-metal-dependent TIM barrel enzymes"/>
    <property type="match status" value="1"/>
</dbReference>
<dbReference type="GO" id="GO:0016853">
    <property type="term" value="F:isomerase activity"/>
    <property type="evidence" value="ECO:0007669"/>
    <property type="project" value="UniProtKB-KW"/>
</dbReference>
<feature type="coiled-coil region" evidence="1">
    <location>
        <begin position="144"/>
        <end position="171"/>
    </location>
</feature>
<dbReference type="eggNOG" id="COG1082">
    <property type="taxonomic scope" value="Bacteria"/>
</dbReference>
<dbReference type="KEGG" id="aalg:AREALGSMS7_00440"/>
<dbReference type="EMBL" id="CP022515">
    <property type="protein sequence ID" value="ASO03935.1"/>
    <property type="molecule type" value="Genomic_DNA"/>
</dbReference>
<evidence type="ECO:0000259" key="2">
    <source>
        <dbReference type="Pfam" id="PF01261"/>
    </source>
</evidence>
<dbReference type="Proteomes" id="UP000204551">
    <property type="component" value="Chromosome"/>
</dbReference>
<keyword evidence="1" id="KW-0175">Coiled coil</keyword>
<dbReference type="InterPro" id="IPR006311">
    <property type="entry name" value="TAT_signal"/>
</dbReference>
<dbReference type="PANTHER" id="PTHR12110">
    <property type="entry name" value="HYDROXYPYRUVATE ISOMERASE"/>
    <property type="match status" value="1"/>
</dbReference>
<name>A0A221URK0_9FLAO</name>
<evidence type="ECO:0000313" key="4">
    <source>
        <dbReference type="Proteomes" id="UP000204551"/>
    </source>
</evidence>
<dbReference type="AlphaFoldDB" id="A0A221URK0"/>
<dbReference type="RefSeq" id="WP_093977066.1">
    <property type="nucleotide sequence ID" value="NZ_CP022515.1"/>
</dbReference>
<evidence type="ECO:0000256" key="1">
    <source>
        <dbReference type="SAM" id="Coils"/>
    </source>
</evidence>
<dbReference type="STRING" id="616991.GCA_000733925_03592"/>
<keyword evidence="3" id="KW-0413">Isomerase</keyword>
<dbReference type="InterPro" id="IPR036237">
    <property type="entry name" value="Xyl_isomerase-like_sf"/>
</dbReference>
<feature type="domain" description="Xylose isomerase-like TIM barrel" evidence="2">
    <location>
        <begin position="59"/>
        <end position="265"/>
    </location>
</feature>
<proteinExistence type="predicted"/>
<dbReference type="Pfam" id="PF01261">
    <property type="entry name" value="AP_endonuc_2"/>
    <property type="match status" value="1"/>
</dbReference>
<organism evidence="3 4">
    <name type="scientific">Arenibacter algicola</name>
    <dbReference type="NCBI Taxonomy" id="616991"/>
    <lineage>
        <taxon>Bacteria</taxon>
        <taxon>Pseudomonadati</taxon>
        <taxon>Bacteroidota</taxon>
        <taxon>Flavobacteriia</taxon>
        <taxon>Flavobacteriales</taxon>
        <taxon>Flavobacteriaceae</taxon>
        <taxon>Arenibacter</taxon>
    </lineage>
</organism>
<dbReference type="PANTHER" id="PTHR12110:SF53">
    <property type="entry name" value="BLR5974 PROTEIN"/>
    <property type="match status" value="1"/>
</dbReference>
<evidence type="ECO:0000313" key="3">
    <source>
        <dbReference type="EMBL" id="ASO03935.1"/>
    </source>
</evidence>
<dbReference type="EC" id="5.1.3.30" evidence="3"/>
<reference evidence="3 4" key="1">
    <citation type="submission" date="2017-07" db="EMBL/GenBank/DDBJ databases">
        <title>Genome Sequence of Arenibacter algicola Strain SMS7 Isolated from a culture of the Diatom Skeletonema marinoi.</title>
        <authorList>
            <person name="Topel M."/>
            <person name="Pinder M.I.M."/>
            <person name="Johansson O.N."/>
            <person name="Kourtchenko O."/>
            <person name="Godhe A."/>
            <person name="Clarke A.K."/>
        </authorList>
    </citation>
    <scope>NUCLEOTIDE SEQUENCE [LARGE SCALE GENOMIC DNA]</scope>
    <source>
        <strain evidence="3 4">SMS7</strain>
    </source>
</reference>